<dbReference type="Proteomes" id="UP000253426">
    <property type="component" value="Unassembled WGS sequence"/>
</dbReference>
<dbReference type="GO" id="GO:0005524">
    <property type="term" value="F:ATP binding"/>
    <property type="evidence" value="ECO:0007669"/>
    <property type="project" value="UniProtKB-UniRule"/>
</dbReference>
<reference evidence="9 10" key="1">
    <citation type="submission" date="2018-06" db="EMBL/GenBank/DDBJ databases">
        <title>Genomic Encyclopedia of Type Strains, Phase IV (KMG-IV): sequencing the most valuable type-strain genomes for metagenomic binning, comparative biology and taxonomic classification.</title>
        <authorList>
            <person name="Goeker M."/>
        </authorList>
    </citation>
    <scope>NUCLEOTIDE SEQUENCE [LARGE SCALE GENOMIC DNA]</scope>
    <source>
        <strain evidence="9 10">DSM 25532</strain>
    </source>
</reference>
<dbReference type="InterPro" id="IPR039448">
    <property type="entry name" value="Beta_helix"/>
</dbReference>
<dbReference type="InterPro" id="IPR008271">
    <property type="entry name" value="Ser/Thr_kinase_AS"/>
</dbReference>
<evidence type="ECO:0000256" key="4">
    <source>
        <dbReference type="ARBA" id="ARBA00022840"/>
    </source>
</evidence>
<evidence type="ECO:0000256" key="5">
    <source>
        <dbReference type="PROSITE-ProRule" id="PRU10141"/>
    </source>
</evidence>
<keyword evidence="7" id="KW-0812">Transmembrane</keyword>
<evidence type="ECO:0000313" key="9">
    <source>
        <dbReference type="EMBL" id="RBP42628.1"/>
    </source>
</evidence>
<evidence type="ECO:0000256" key="6">
    <source>
        <dbReference type="SAM" id="MobiDB-lite"/>
    </source>
</evidence>
<comment type="caution">
    <text evidence="9">The sequence shown here is derived from an EMBL/GenBank/DDBJ whole genome shotgun (WGS) entry which is preliminary data.</text>
</comment>
<dbReference type="SUPFAM" id="SSF56112">
    <property type="entry name" value="Protein kinase-like (PK-like)"/>
    <property type="match status" value="1"/>
</dbReference>
<feature type="region of interest" description="Disordered" evidence="6">
    <location>
        <begin position="372"/>
        <end position="392"/>
    </location>
</feature>
<keyword evidence="10" id="KW-1185">Reference proteome</keyword>
<evidence type="ECO:0000259" key="8">
    <source>
        <dbReference type="PROSITE" id="PS50011"/>
    </source>
</evidence>
<dbReference type="EMBL" id="QNRR01000006">
    <property type="protein sequence ID" value="RBP42628.1"/>
    <property type="molecule type" value="Genomic_DNA"/>
</dbReference>
<dbReference type="InterPro" id="IPR000719">
    <property type="entry name" value="Prot_kinase_dom"/>
</dbReference>
<dbReference type="SMART" id="SM00710">
    <property type="entry name" value="PbH1"/>
    <property type="match status" value="9"/>
</dbReference>
<dbReference type="GO" id="GO:0004674">
    <property type="term" value="F:protein serine/threonine kinase activity"/>
    <property type="evidence" value="ECO:0007669"/>
    <property type="project" value="TreeGrafter"/>
</dbReference>
<feature type="compositionally biased region" description="Pro residues" evidence="6">
    <location>
        <begin position="445"/>
        <end position="494"/>
    </location>
</feature>
<dbReference type="Gene3D" id="3.30.200.20">
    <property type="entry name" value="Phosphorylase Kinase, domain 1"/>
    <property type="match status" value="1"/>
</dbReference>
<dbReference type="RefSeq" id="WP_113959745.1">
    <property type="nucleotide sequence ID" value="NZ_QNRR01000006.1"/>
</dbReference>
<dbReference type="PROSITE" id="PS00107">
    <property type="entry name" value="PROTEIN_KINASE_ATP"/>
    <property type="match status" value="1"/>
</dbReference>
<keyword evidence="7" id="KW-0472">Membrane</keyword>
<dbReference type="OrthoDB" id="6111975at2"/>
<evidence type="ECO:0000256" key="2">
    <source>
        <dbReference type="ARBA" id="ARBA00022741"/>
    </source>
</evidence>
<dbReference type="Gene3D" id="1.10.510.10">
    <property type="entry name" value="Transferase(Phosphotransferase) domain 1"/>
    <property type="match status" value="1"/>
</dbReference>
<protein>
    <submittedName>
        <fullName evidence="9">Parallel beta-helix repeat protein</fullName>
    </submittedName>
</protein>
<organism evidence="9 10">
    <name type="scientific">Roseimicrobium gellanilyticum</name>
    <dbReference type="NCBI Taxonomy" id="748857"/>
    <lineage>
        <taxon>Bacteria</taxon>
        <taxon>Pseudomonadati</taxon>
        <taxon>Verrucomicrobiota</taxon>
        <taxon>Verrucomicrobiia</taxon>
        <taxon>Verrucomicrobiales</taxon>
        <taxon>Verrucomicrobiaceae</taxon>
        <taxon>Roseimicrobium</taxon>
    </lineage>
</organism>
<dbReference type="InterPro" id="IPR011009">
    <property type="entry name" value="Kinase-like_dom_sf"/>
</dbReference>
<dbReference type="SMART" id="SM00220">
    <property type="entry name" value="S_TKc"/>
    <property type="match status" value="1"/>
</dbReference>
<dbReference type="InterPro" id="IPR012334">
    <property type="entry name" value="Pectin_lyas_fold"/>
</dbReference>
<name>A0A366HIN9_9BACT</name>
<dbReference type="InterPro" id="IPR011050">
    <property type="entry name" value="Pectin_lyase_fold/virulence"/>
</dbReference>
<dbReference type="CDD" id="cd14014">
    <property type="entry name" value="STKc_PknB_like"/>
    <property type="match status" value="1"/>
</dbReference>
<dbReference type="PANTHER" id="PTHR43289">
    <property type="entry name" value="MITOGEN-ACTIVATED PROTEIN KINASE KINASE KINASE 20-RELATED"/>
    <property type="match status" value="1"/>
</dbReference>
<feature type="binding site" evidence="5">
    <location>
        <position position="61"/>
    </location>
    <ligand>
        <name>ATP</name>
        <dbReference type="ChEBI" id="CHEBI:30616"/>
    </ligand>
</feature>
<evidence type="ECO:0000256" key="1">
    <source>
        <dbReference type="ARBA" id="ARBA00022679"/>
    </source>
</evidence>
<accession>A0A366HIN9</accession>
<keyword evidence="1" id="KW-0808">Transferase</keyword>
<dbReference type="Gene3D" id="2.160.20.10">
    <property type="entry name" value="Single-stranded right-handed beta-helix, Pectin lyase-like"/>
    <property type="match status" value="2"/>
</dbReference>
<evidence type="ECO:0000256" key="3">
    <source>
        <dbReference type="ARBA" id="ARBA00022777"/>
    </source>
</evidence>
<keyword evidence="4 5" id="KW-0067">ATP-binding</keyword>
<dbReference type="PROSITE" id="PS00108">
    <property type="entry name" value="PROTEIN_KINASE_ST"/>
    <property type="match status" value="1"/>
</dbReference>
<dbReference type="Pfam" id="PF00069">
    <property type="entry name" value="Pkinase"/>
    <property type="match status" value="1"/>
</dbReference>
<gene>
    <name evidence="9" type="ORF">DES53_106337</name>
</gene>
<dbReference type="InterPro" id="IPR006626">
    <property type="entry name" value="PbH1"/>
</dbReference>
<keyword evidence="7" id="KW-1133">Transmembrane helix</keyword>
<keyword evidence="3" id="KW-0418">Kinase</keyword>
<dbReference type="InterPro" id="IPR017441">
    <property type="entry name" value="Protein_kinase_ATP_BS"/>
</dbReference>
<dbReference type="PRINTS" id="PR01217">
    <property type="entry name" value="PRICHEXTENSN"/>
</dbReference>
<feature type="transmembrane region" description="Helical" evidence="7">
    <location>
        <begin position="397"/>
        <end position="421"/>
    </location>
</feature>
<proteinExistence type="predicted"/>
<feature type="domain" description="Protein kinase" evidence="8">
    <location>
        <begin position="32"/>
        <end position="309"/>
    </location>
</feature>
<keyword evidence="2 5" id="KW-0547">Nucleotide-binding</keyword>
<dbReference type="Pfam" id="PF13229">
    <property type="entry name" value="Beta_helix"/>
    <property type="match status" value="1"/>
</dbReference>
<dbReference type="AlphaFoldDB" id="A0A366HIN9"/>
<evidence type="ECO:0000256" key="7">
    <source>
        <dbReference type="SAM" id="Phobius"/>
    </source>
</evidence>
<dbReference type="SUPFAM" id="SSF51126">
    <property type="entry name" value="Pectin lyase-like"/>
    <property type="match status" value="2"/>
</dbReference>
<feature type="compositionally biased region" description="Low complexity" evidence="6">
    <location>
        <begin position="372"/>
        <end position="382"/>
    </location>
</feature>
<dbReference type="PROSITE" id="PS50011">
    <property type="entry name" value="PROTEIN_KINASE_DOM"/>
    <property type="match status" value="1"/>
</dbReference>
<evidence type="ECO:0000313" key="10">
    <source>
        <dbReference type="Proteomes" id="UP000253426"/>
    </source>
</evidence>
<feature type="region of interest" description="Disordered" evidence="6">
    <location>
        <begin position="437"/>
        <end position="497"/>
    </location>
</feature>
<sequence>MPDPKKPLNLDDIDFGATLRGHQKGDRVFDRFLLEKLLGRGGMGVVWLGTDERLGREVALKFAPEAVRYDDVAVDELKEETKKGLNLAHPNIVKIYDFLVDETHAAISMEFIDGENLGALRTRQPNKVFETRQIALWVGQFLDALDYAHRIAKVIHRDLKPANLMIDREGNLRVTDFGIARSISDAMNRATLGIGNSTGTLAYMSPQQADGKKPHITDDLYAFGSTLYELLTGKPPFFSGNIISQLQHDPVTSLTERREEFGITAGEPIPIEWEQTILACLEKSPENRPASALAVRQRLGLAPACQPEVPPLPAVPGGSGAVGGAPTNFSHSAAHLPTAHGPTQTYVRPGAGLTEMSLPNRPIGSGAIKVGPGVTPVQPPTTHDTQQPATKKGSGGVLLVVGLLAVFFILAVVGGGGWWAWNNTPYLKKLLGKEVAVNPGNQDPTPTPTPEPPPTPPGPGPGPTPTPTPPGPGPAPTPTPPGPGPTPTPTPTPPTNQKIQALIDKAKAGDTVTIPEGIYEEQIKFKSSITLKAAVPGKVIIQTDGRSGSVFAAENCEGGTVSGFVFQHTGTEVTEKVNWPVVLVKVSSIVMDGCTIQAGLGNGLEVTGACKPQFIKCIIRNNTVNGVVFESGASGALTEADVRKNGENGADIRFTGTHPTFSKCTFAENGFAGIVAKDGGSVSVLDQSRCLNNNDAGIAVSGKDSFINVVGAELQGNVIGIAVMDGGAKAKVQECIITESQQAGIQVQAPGAGTELLNNTVQGSKMDGILASGASGEAITIIGNKVKGNGGNGILIFGSGFKPKVEQNEVSTNGQTGIYAGEGVSGTVKDNTVRGNHLGSIKNEGAAADIVIQGNLADESQ</sequence>
<dbReference type="PANTHER" id="PTHR43289:SF6">
    <property type="entry name" value="SERINE_THREONINE-PROTEIN KINASE NEKL-3"/>
    <property type="match status" value="1"/>
</dbReference>